<protein>
    <submittedName>
        <fullName evidence="1">Uncharacterized protein</fullName>
    </submittedName>
</protein>
<evidence type="ECO:0000313" key="1">
    <source>
        <dbReference type="EMBL" id="OAT01248.1"/>
    </source>
</evidence>
<proteinExistence type="predicted"/>
<name>A0ABX2VWV8_AJEDR</name>
<reference evidence="2" key="1">
    <citation type="journal article" date="2015" name="PLoS Genet.">
        <title>The dynamic genome and transcriptome of the human fungal pathogen Blastomyces and close relative Emmonsia.</title>
        <authorList>
            <person name="Munoz J.F."/>
            <person name="Gauthier G.M."/>
            <person name="Desjardins C.A."/>
            <person name="Gallo J.E."/>
            <person name="Holder J."/>
            <person name="Sullivan T.D."/>
            <person name="Marty A.J."/>
            <person name="Carmen J.C."/>
            <person name="Chen Z."/>
            <person name="Ding L."/>
            <person name="Gujja S."/>
            <person name="Magrini V."/>
            <person name="Misas E."/>
            <person name="Mitreva M."/>
            <person name="Priest M."/>
            <person name="Saif S."/>
            <person name="Whiston E.A."/>
            <person name="Young S."/>
            <person name="Zeng Q."/>
            <person name="Goldman W.E."/>
            <person name="Mardis E.R."/>
            <person name="Taylor J.W."/>
            <person name="McEwen J.G."/>
            <person name="Clay O.K."/>
            <person name="Klein B.S."/>
            <person name="Cuomo C.A."/>
        </authorList>
    </citation>
    <scope>NUCLEOTIDE SEQUENCE [LARGE SCALE GENOMIC DNA]</scope>
    <source>
        <strain evidence="2">ER-3 / ATCC MYA-2586</strain>
    </source>
</reference>
<keyword evidence="2" id="KW-1185">Reference proteome</keyword>
<sequence length="87" mass="9937">MARENCVTLTVRDTQLMINIIKTLRSNVTTVKFDPGLRHGHTVSLGGTRVRLGVGVLKHQRWTGFSRRSLLGYLHNYRSGVFQNRED</sequence>
<gene>
    <name evidence="1" type="ORF">BDCG_17000</name>
</gene>
<dbReference type="RefSeq" id="XP_045280975.1">
    <property type="nucleotide sequence ID" value="XM_045426171.1"/>
</dbReference>
<dbReference type="GeneID" id="69031892"/>
<dbReference type="EMBL" id="EQ999976">
    <property type="protein sequence ID" value="OAT01248.1"/>
    <property type="molecule type" value="Genomic_DNA"/>
</dbReference>
<dbReference type="Proteomes" id="UP000002039">
    <property type="component" value="Unassembled WGS sequence"/>
</dbReference>
<organism evidence="1 2">
    <name type="scientific">Ajellomyces dermatitidis (strain ER-3 / ATCC MYA-2586)</name>
    <name type="common">Blastomyces dermatitidis</name>
    <dbReference type="NCBI Taxonomy" id="559297"/>
    <lineage>
        <taxon>Eukaryota</taxon>
        <taxon>Fungi</taxon>
        <taxon>Dikarya</taxon>
        <taxon>Ascomycota</taxon>
        <taxon>Pezizomycotina</taxon>
        <taxon>Eurotiomycetes</taxon>
        <taxon>Eurotiomycetidae</taxon>
        <taxon>Onygenales</taxon>
        <taxon>Ajellomycetaceae</taxon>
        <taxon>Blastomyces</taxon>
    </lineage>
</organism>
<evidence type="ECO:0000313" key="2">
    <source>
        <dbReference type="Proteomes" id="UP000002039"/>
    </source>
</evidence>
<accession>A0ABX2VWV8</accession>